<reference evidence="1 2" key="1">
    <citation type="submission" date="2016-07" db="EMBL/GenBank/DDBJ databases">
        <title>Comparative genomics of the Campylobacter concisus group.</title>
        <authorList>
            <person name="Miller W.G."/>
            <person name="Yee E."/>
            <person name="Chapman M.H."/>
            <person name="Huynh S."/>
            <person name="Bono J.L."/>
            <person name="On S.L.W."/>
            <person name="StLeger J."/>
            <person name="Foster G."/>
            <person name="Parker C.T."/>
        </authorList>
    </citation>
    <scope>NUCLEOTIDE SEQUENCE [LARGE SCALE GENOMIC DNA]</scope>
    <source>
        <strain evidence="1 2">ATCC 33238</strain>
    </source>
</reference>
<gene>
    <name evidence="1" type="ORF">CRECT_0508</name>
</gene>
<organism evidence="1 2">
    <name type="scientific">Campylobacter rectus</name>
    <name type="common">Wolinella recta</name>
    <dbReference type="NCBI Taxonomy" id="203"/>
    <lineage>
        <taxon>Bacteria</taxon>
        <taxon>Pseudomonadati</taxon>
        <taxon>Campylobacterota</taxon>
        <taxon>Epsilonproteobacteria</taxon>
        <taxon>Campylobacterales</taxon>
        <taxon>Campylobacteraceae</taxon>
        <taxon>Campylobacter</taxon>
    </lineage>
</organism>
<dbReference type="EMBL" id="CP012543">
    <property type="protein sequence ID" value="QCD46198.1"/>
    <property type="molecule type" value="Genomic_DNA"/>
</dbReference>
<accession>A0A6G5QKH7</accession>
<evidence type="ECO:0000313" key="1">
    <source>
        <dbReference type="EMBL" id="QCD46198.1"/>
    </source>
</evidence>
<dbReference type="RefSeq" id="WP_004319171.1">
    <property type="nucleotide sequence ID" value="NZ_CAUTXX010000011.1"/>
</dbReference>
<dbReference type="KEGG" id="crx:CRECT_0508"/>
<sequence length="95" mass="11308">MKELFINFGELKMLNVLRSTKGFKPYRTLMEKETISALLNERETYGVLGVFKKMDCLVLKLDRHEGETRIILHPKHFQELYQAPRETKKRRKRAA</sequence>
<protein>
    <submittedName>
        <fullName evidence="1">Uncharacterized protein</fullName>
    </submittedName>
</protein>
<name>A0A6G5QKH7_CAMRE</name>
<dbReference type="Proteomes" id="UP000502377">
    <property type="component" value="Chromosome"/>
</dbReference>
<dbReference type="AlphaFoldDB" id="A0A6G5QKH7"/>
<evidence type="ECO:0000313" key="2">
    <source>
        <dbReference type="Proteomes" id="UP000502377"/>
    </source>
</evidence>
<proteinExistence type="predicted"/>